<reference evidence="1 2" key="1">
    <citation type="journal article" date="2017" name="BMC Biol.">
        <title>Genomic innovations, transcriptional plasticity and gene loss underlying the evolution and divergence of two highly polyphagous and invasive Helicoverpa pest species.</title>
        <authorList>
            <person name="Pearce S.L."/>
            <person name="Clarke D.F."/>
            <person name="East P.D."/>
            <person name="Elfekih S."/>
            <person name="Gordon K.H."/>
            <person name="Jermiin L.S."/>
            <person name="McGaughran A."/>
            <person name="Oakeshott J.G."/>
            <person name="Papanikolaou A."/>
            <person name="Perera O.P."/>
            <person name="Rane R.V."/>
            <person name="Richards S."/>
            <person name="Tay W.T."/>
            <person name="Walsh T.K."/>
            <person name="Anderson A."/>
            <person name="Anderson C.J."/>
            <person name="Asgari S."/>
            <person name="Board P.G."/>
            <person name="Bretschneider A."/>
            <person name="Campbell P.M."/>
            <person name="Chertemps T."/>
            <person name="Christeller J.T."/>
            <person name="Coppin C.W."/>
            <person name="Downes S.J."/>
            <person name="Duan G."/>
            <person name="Farnsworth C.A."/>
            <person name="Good R.T."/>
            <person name="Han L.B."/>
            <person name="Han Y.C."/>
            <person name="Hatje K."/>
            <person name="Horne I."/>
            <person name="Huang Y.P."/>
            <person name="Hughes D.S."/>
            <person name="Jacquin-Joly E."/>
            <person name="James W."/>
            <person name="Jhangiani S."/>
            <person name="Kollmar M."/>
            <person name="Kuwar S.S."/>
            <person name="Li S."/>
            <person name="Liu N.Y."/>
            <person name="Maibeche M.T."/>
            <person name="Miller J.R."/>
            <person name="Montagne N."/>
            <person name="Perry T."/>
            <person name="Qu J."/>
            <person name="Song S.V."/>
            <person name="Sutton G.G."/>
            <person name="Vogel H."/>
            <person name="Walenz B.P."/>
            <person name="Xu W."/>
            <person name="Zhang H.J."/>
            <person name="Zou Z."/>
            <person name="Batterham P."/>
            <person name="Edwards O.R."/>
            <person name="Feyereisen R."/>
            <person name="Gibbs R.A."/>
            <person name="Heckel D.G."/>
            <person name="McGrath A."/>
            <person name="Robin C."/>
            <person name="Scherer S.E."/>
            <person name="Worley K.C."/>
            <person name="Wu Y.D."/>
        </authorList>
    </citation>
    <scope>NUCLEOTIDE SEQUENCE [LARGE SCALE GENOMIC DNA]</scope>
    <source>
        <strain evidence="1">Harm_GR_Male_#8</strain>
        <tissue evidence="1">Whole organism</tissue>
    </source>
</reference>
<protein>
    <submittedName>
        <fullName evidence="1">Uncharacterized protein</fullName>
    </submittedName>
</protein>
<evidence type="ECO:0000313" key="1">
    <source>
        <dbReference type="EMBL" id="PZC75461.1"/>
    </source>
</evidence>
<proteinExistence type="predicted"/>
<sequence length="130" mass="14883">MDDDDITVCSDDFLMDGDDIMNDSVTILKDFDFDNVICDDNVIKNFNVAAEADVDSQKLQEEDNNSQMTYFDSQLTPEIVETNIHNTNPIKDTDKSFDIPIENNDKNKDFHSDHNYSKLHTNINLDTKAL</sequence>
<dbReference type="Proteomes" id="UP000249218">
    <property type="component" value="Unassembled WGS sequence"/>
</dbReference>
<name>A0A2W1BME4_HELAM</name>
<accession>A0A2W1BME4</accession>
<dbReference type="EMBL" id="KZ149995">
    <property type="protein sequence ID" value="PZC75461.1"/>
    <property type="molecule type" value="Genomic_DNA"/>
</dbReference>
<organism evidence="1 2">
    <name type="scientific">Helicoverpa armigera</name>
    <name type="common">Cotton bollworm</name>
    <name type="synonym">Heliothis armigera</name>
    <dbReference type="NCBI Taxonomy" id="29058"/>
    <lineage>
        <taxon>Eukaryota</taxon>
        <taxon>Metazoa</taxon>
        <taxon>Ecdysozoa</taxon>
        <taxon>Arthropoda</taxon>
        <taxon>Hexapoda</taxon>
        <taxon>Insecta</taxon>
        <taxon>Pterygota</taxon>
        <taxon>Neoptera</taxon>
        <taxon>Endopterygota</taxon>
        <taxon>Lepidoptera</taxon>
        <taxon>Glossata</taxon>
        <taxon>Ditrysia</taxon>
        <taxon>Noctuoidea</taxon>
        <taxon>Noctuidae</taxon>
        <taxon>Heliothinae</taxon>
        <taxon>Helicoverpa</taxon>
    </lineage>
</organism>
<dbReference type="AlphaFoldDB" id="A0A2W1BME4"/>
<keyword evidence="2" id="KW-1185">Reference proteome</keyword>
<evidence type="ECO:0000313" key="2">
    <source>
        <dbReference type="Proteomes" id="UP000249218"/>
    </source>
</evidence>
<gene>
    <name evidence="1" type="primary">HaOG206070</name>
    <name evidence="1" type="ORF">B5X24_HaOG206070</name>
</gene>